<accession>A0A2K2FJI0</accession>
<dbReference type="GO" id="GO:0004725">
    <property type="term" value="F:protein tyrosine phosphatase activity"/>
    <property type="evidence" value="ECO:0007669"/>
    <property type="project" value="InterPro"/>
</dbReference>
<evidence type="ECO:0000256" key="3">
    <source>
        <dbReference type="ARBA" id="ARBA00022912"/>
    </source>
</evidence>
<dbReference type="CDD" id="cd16344">
    <property type="entry name" value="LMWPAP"/>
    <property type="match status" value="1"/>
</dbReference>
<evidence type="ECO:0000313" key="6">
    <source>
        <dbReference type="EMBL" id="PNU00835.1"/>
    </source>
</evidence>
<comment type="similarity">
    <text evidence="1">Belongs to the low molecular weight phosphotyrosine protein phosphatase family.</text>
</comment>
<dbReference type="SMART" id="SM00226">
    <property type="entry name" value="LMWPc"/>
    <property type="match status" value="1"/>
</dbReference>
<dbReference type="Pfam" id="PF01451">
    <property type="entry name" value="LMWPc"/>
    <property type="match status" value="1"/>
</dbReference>
<dbReference type="AlphaFoldDB" id="A0A2K2FJI0"/>
<evidence type="ECO:0000256" key="4">
    <source>
        <dbReference type="PIRSR" id="PIRSR617867-1"/>
    </source>
</evidence>
<dbReference type="InterPro" id="IPR017867">
    <property type="entry name" value="Tyr_phospatase_low_mol_wt"/>
</dbReference>
<comment type="caution">
    <text evidence="6">The sequence shown here is derived from an EMBL/GenBank/DDBJ whole genome shotgun (WGS) entry which is preliminary data.</text>
</comment>
<dbReference type="KEGG" id="cthd:CDO33_19235"/>
<keyword evidence="2" id="KW-0378">Hydrolase</keyword>
<evidence type="ECO:0000259" key="5">
    <source>
        <dbReference type="SMART" id="SM00226"/>
    </source>
</evidence>
<proteinExistence type="inferred from homology"/>
<organism evidence="6 7">
    <name type="scientific">Clostridium thermosuccinogenes</name>
    <dbReference type="NCBI Taxonomy" id="84032"/>
    <lineage>
        <taxon>Bacteria</taxon>
        <taxon>Bacillati</taxon>
        <taxon>Bacillota</taxon>
        <taxon>Clostridia</taxon>
        <taxon>Eubacteriales</taxon>
        <taxon>Clostridiaceae</taxon>
        <taxon>Clostridium</taxon>
    </lineage>
</organism>
<gene>
    <name evidence="6" type="ORF">CDQ84_04070</name>
</gene>
<dbReference type="Gene3D" id="3.40.50.2300">
    <property type="match status" value="1"/>
</dbReference>
<dbReference type="PANTHER" id="PTHR11717">
    <property type="entry name" value="LOW MOLECULAR WEIGHT PROTEIN TYROSINE PHOSPHATASE"/>
    <property type="match status" value="1"/>
</dbReference>
<dbReference type="InterPro" id="IPR023485">
    <property type="entry name" value="Ptyr_pPase"/>
</dbReference>
<evidence type="ECO:0000313" key="7">
    <source>
        <dbReference type="Proteomes" id="UP000236151"/>
    </source>
</evidence>
<sequence length="167" mass="18787">MESILFVCTGNTCRSSMAEGIFRGELKKDKELAERFEVSSAGISAFDGEPASEYAVSALKDLYGLDISLHRARLLKKEHIDNASLILTMTRSHKQAICSLFPEARKKTFTLKEFAYEYGVSDRTAKSSFNPDISDPFGMPENIYKQCAREIKDAVVRTVEKLRNYGK</sequence>
<dbReference type="Proteomes" id="UP000236151">
    <property type="component" value="Unassembled WGS sequence"/>
</dbReference>
<protein>
    <recommendedName>
        <fullName evidence="5">Phosphotyrosine protein phosphatase I domain-containing protein</fullName>
    </recommendedName>
</protein>
<feature type="active site" evidence="4">
    <location>
        <position position="14"/>
    </location>
</feature>
<name>A0A2K2FJI0_9CLOT</name>
<keyword evidence="3" id="KW-0904">Protein phosphatase</keyword>
<dbReference type="InterPro" id="IPR050438">
    <property type="entry name" value="LMW_PTPase"/>
</dbReference>
<dbReference type="SUPFAM" id="SSF52788">
    <property type="entry name" value="Phosphotyrosine protein phosphatases I"/>
    <property type="match status" value="1"/>
</dbReference>
<dbReference type="EMBL" id="NIOJ01000006">
    <property type="protein sequence ID" value="PNU00835.1"/>
    <property type="molecule type" value="Genomic_DNA"/>
</dbReference>
<dbReference type="PRINTS" id="PR00719">
    <property type="entry name" value="LMWPTPASE"/>
</dbReference>
<feature type="domain" description="Phosphotyrosine protein phosphatase I" evidence="5">
    <location>
        <begin position="2"/>
        <end position="161"/>
    </location>
</feature>
<evidence type="ECO:0000256" key="2">
    <source>
        <dbReference type="ARBA" id="ARBA00022801"/>
    </source>
</evidence>
<feature type="active site" description="Proton donor" evidence="4">
    <location>
        <position position="135"/>
    </location>
</feature>
<dbReference type="PANTHER" id="PTHR11717:SF31">
    <property type="entry name" value="LOW MOLECULAR WEIGHT PROTEIN-TYROSINE-PHOSPHATASE ETP-RELATED"/>
    <property type="match status" value="1"/>
</dbReference>
<dbReference type="RefSeq" id="WP_103080450.1">
    <property type="nucleotide sequence ID" value="NZ_CP021850.1"/>
</dbReference>
<dbReference type="InterPro" id="IPR036196">
    <property type="entry name" value="Ptyr_pPase_sf"/>
</dbReference>
<keyword evidence="7" id="KW-1185">Reference proteome</keyword>
<feature type="active site" description="Nucleophile" evidence="4">
    <location>
        <position position="8"/>
    </location>
</feature>
<reference evidence="6 7" key="1">
    <citation type="submission" date="2017-06" db="EMBL/GenBank/DDBJ databases">
        <title>Investigating the central metabolism of Clostridium thermosuccinogenes.</title>
        <authorList>
            <person name="Koendjbiharie J.G."/>
            <person name="van Kranenburg R."/>
        </authorList>
    </citation>
    <scope>NUCLEOTIDE SEQUENCE [LARGE SCALE GENOMIC DNA]</scope>
    <source>
        <strain evidence="6 7">DSM 5806</strain>
    </source>
</reference>
<evidence type="ECO:0000256" key="1">
    <source>
        <dbReference type="ARBA" id="ARBA00011063"/>
    </source>
</evidence>
<dbReference type="OrthoDB" id="9784339at2"/>